<dbReference type="PANTHER" id="PTHR31213:SF19">
    <property type="entry name" value="BET V I_MAJOR LATEX PROTEIN DOMAIN-CONTAINING PROTEIN"/>
    <property type="match status" value="1"/>
</dbReference>
<dbReference type="Pfam" id="PF00407">
    <property type="entry name" value="Bet_v_1"/>
    <property type="match status" value="1"/>
</dbReference>
<dbReference type="InterPro" id="IPR000916">
    <property type="entry name" value="Bet_v_I/MLP"/>
</dbReference>
<dbReference type="GO" id="GO:0010427">
    <property type="term" value="F:abscisic acid binding"/>
    <property type="evidence" value="ECO:0007669"/>
    <property type="project" value="TreeGrafter"/>
</dbReference>
<evidence type="ECO:0000256" key="2">
    <source>
        <dbReference type="ARBA" id="ARBA00022589"/>
    </source>
</evidence>
<reference evidence="4 5" key="1">
    <citation type="journal article" date="2021" name="Commun. Biol.">
        <title>The genome of Shorea leprosula (Dipterocarpaceae) highlights the ecological relevance of drought in aseasonal tropical rainforests.</title>
        <authorList>
            <person name="Ng K.K.S."/>
            <person name="Kobayashi M.J."/>
            <person name="Fawcett J.A."/>
            <person name="Hatakeyama M."/>
            <person name="Paape T."/>
            <person name="Ng C.H."/>
            <person name="Ang C.C."/>
            <person name="Tnah L.H."/>
            <person name="Lee C.T."/>
            <person name="Nishiyama T."/>
            <person name="Sese J."/>
            <person name="O'Brien M.J."/>
            <person name="Copetti D."/>
            <person name="Mohd Noor M.I."/>
            <person name="Ong R.C."/>
            <person name="Putra M."/>
            <person name="Sireger I.Z."/>
            <person name="Indrioko S."/>
            <person name="Kosugi Y."/>
            <person name="Izuno A."/>
            <person name="Isagi Y."/>
            <person name="Lee S.L."/>
            <person name="Shimizu K.K."/>
        </authorList>
    </citation>
    <scope>NUCLEOTIDE SEQUENCE [LARGE SCALE GENOMIC DNA]</scope>
    <source>
        <strain evidence="4">214</strain>
    </source>
</reference>
<evidence type="ECO:0000259" key="3">
    <source>
        <dbReference type="Pfam" id="PF00407"/>
    </source>
</evidence>
<dbReference type="SUPFAM" id="SSF55961">
    <property type="entry name" value="Bet v1-like"/>
    <property type="match status" value="1"/>
</dbReference>
<name>A0AAV5K0Y5_9ROSI</name>
<dbReference type="GO" id="GO:0005634">
    <property type="term" value="C:nucleus"/>
    <property type="evidence" value="ECO:0007669"/>
    <property type="project" value="TreeGrafter"/>
</dbReference>
<comment type="similarity">
    <text evidence="1">Belongs to the BetVI family.</text>
</comment>
<proteinExistence type="inferred from homology"/>
<organism evidence="4 5">
    <name type="scientific">Rubroshorea leprosula</name>
    <dbReference type="NCBI Taxonomy" id="152421"/>
    <lineage>
        <taxon>Eukaryota</taxon>
        <taxon>Viridiplantae</taxon>
        <taxon>Streptophyta</taxon>
        <taxon>Embryophyta</taxon>
        <taxon>Tracheophyta</taxon>
        <taxon>Spermatophyta</taxon>
        <taxon>Magnoliopsida</taxon>
        <taxon>eudicotyledons</taxon>
        <taxon>Gunneridae</taxon>
        <taxon>Pentapetalae</taxon>
        <taxon>rosids</taxon>
        <taxon>malvids</taxon>
        <taxon>Malvales</taxon>
        <taxon>Dipterocarpaceae</taxon>
        <taxon>Rubroshorea</taxon>
    </lineage>
</organism>
<keyword evidence="5" id="KW-1185">Reference proteome</keyword>
<evidence type="ECO:0000256" key="1">
    <source>
        <dbReference type="ARBA" id="ARBA00009744"/>
    </source>
</evidence>
<dbReference type="InterPro" id="IPR023393">
    <property type="entry name" value="START-like_dom_sf"/>
</dbReference>
<dbReference type="PANTHER" id="PTHR31213">
    <property type="entry name" value="OS08G0374000 PROTEIN-RELATED"/>
    <property type="match status" value="1"/>
</dbReference>
<dbReference type="EMBL" id="BPVZ01000050">
    <property type="protein sequence ID" value="GKV18561.1"/>
    <property type="molecule type" value="Genomic_DNA"/>
</dbReference>
<dbReference type="GO" id="GO:0006952">
    <property type="term" value="P:defense response"/>
    <property type="evidence" value="ECO:0007669"/>
    <property type="project" value="InterPro"/>
</dbReference>
<dbReference type="Proteomes" id="UP001054252">
    <property type="component" value="Unassembled WGS sequence"/>
</dbReference>
<dbReference type="GO" id="GO:0009738">
    <property type="term" value="P:abscisic acid-activated signaling pathway"/>
    <property type="evidence" value="ECO:0007669"/>
    <property type="project" value="TreeGrafter"/>
</dbReference>
<dbReference type="GO" id="GO:0004864">
    <property type="term" value="F:protein phosphatase inhibitor activity"/>
    <property type="evidence" value="ECO:0007669"/>
    <property type="project" value="TreeGrafter"/>
</dbReference>
<dbReference type="GO" id="GO:0009820">
    <property type="term" value="P:alkaloid metabolic process"/>
    <property type="evidence" value="ECO:0007669"/>
    <property type="project" value="UniProtKB-KW"/>
</dbReference>
<evidence type="ECO:0000313" key="5">
    <source>
        <dbReference type="Proteomes" id="UP001054252"/>
    </source>
</evidence>
<dbReference type="AlphaFoldDB" id="A0AAV5K0Y5"/>
<dbReference type="InterPro" id="IPR050279">
    <property type="entry name" value="Plant_def-hormone_signal"/>
</dbReference>
<comment type="caution">
    <text evidence="4">The sequence shown here is derived from an EMBL/GenBank/DDBJ whole genome shotgun (WGS) entry which is preliminary data.</text>
</comment>
<dbReference type="GO" id="GO:0005737">
    <property type="term" value="C:cytoplasm"/>
    <property type="evidence" value="ECO:0007669"/>
    <property type="project" value="TreeGrafter"/>
</dbReference>
<gene>
    <name evidence="4" type="ORF">SLEP1_g28924</name>
</gene>
<sequence>MGALRHPKILEAYPEGFKDVIHKLELVEGDGGVGTIIKLDLVPESGVIPGITWYKEKFTKIDNEKRVKETEDVEGGYLDLGFTLYRVRFEVIEKDKDSCSIKSTVEYDIKEEAAANASIITIQPLAKIAELAKDQLISIKA</sequence>
<evidence type="ECO:0000313" key="4">
    <source>
        <dbReference type="EMBL" id="GKV18561.1"/>
    </source>
</evidence>
<dbReference type="Gene3D" id="3.30.530.20">
    <property type="match status" value="1"/>
</dbReference>
<protein>
    <recommendedName>
        <fullName evidence="3">Bet v I/Major latex protein domain-containing protein</fullName>
    </recommendedName>
</protein>
<dbReference type="GO" id="GO:0038023">
    <property type="term" value="F:signaling receptor activity"/>
    <property type="evidence" value="ECO:0007669"/>
    <property type="project" value="TreeGrafter"/>
</dbReference>
<keyword evidence="2" id="KW-0017">Alkaloid metabolism</keyword>
<accession>A0AAV5K0Y5</accession>
<feature type="domain" description="Bet v I/Major latex protein" evidence="3">
    <location>
        <begin position="16"/>
        <end position="116"/>
    </location>
</feature>